<dbReference type="EMBL" id="GBEZ01018765">
    <property type="protein sequence ID" value="JAC67711.1"/>
    <property type="molecule type" value="Transcribed_RNA"/>
</dbReference>
<feature type="compositionally biased region" description="Low complexity" evidence="1">
    <location>
        <begin position="75"/>
        <end position="90"/>
    </location>
</feature>
<feature type="region of interest" description="Disordered" evidence="1">
    <location>
        <begin position="1"/>
        <end position="94"/>
    </location>
</feature>
<name>A0A061RB27_9CHLO</name>
<feature type="region of interest" description="Disordered" evidence="1">
    <location>
        <begin position="150"/>
        <end position="324"/>
    </location>
</feature>
<evidence type="ECO:0000256" key="1">
    <source>
        <dbReference type="SAM" id="MobiDB-lite"/>
    </source>
</evidence>
<accession>A0A061RB27</accession>
<feature type="compositionally biased region" description="Basic and acidic residues" evidence="1">
    <location>
        <begin position="169"/>
        <end position="182"/>
    </location>
</feature>
<protein>
    <submittedName>
        <fullName evidence="2">Uncharacterized protein</fullName>
    </submittedName>
</protein>
<gene>
    <name evidence="2" type="ORF">TSPGSL018_10450</name>
</gene>
<organism evidence="2">
    <name type="scientific">Tetraselmis sp. GSL018</name>
    <dbReference type="NCBI Taxonomy" id="582737"/>
    <lineage>
        <taxon>Eukaryota</taxon>
        <taxon>Viridiplantae</taxon>
        <taxon>Chlorophyta</taxon>
        <taxon>core chlorophytes</taxon>
        <taxon>Chlorodendrophyceae</taxon>
        <taxon>Chlorodendrales</taxon>
        <taxon>Chlorodendraceae</taxon>
        <taxon>Tetraselmis</taxon>
    </lineage>
</organism>
<reference evidence="2" key="1">
    <citation type="submission" date="2014-05" db="EMBL/GenBank/DDBJ databases">
        <title>The transcriptome of the halophilic microalga Tetraselmis sp. GSL018 isolated from the Great Salt Lake, Utah.</title>
        <authorList>
            <person name="Jinkerson R.E."/>
            <person name="D'Adamo S."/>
            <person name="Posewitz M.C."/>
        </authorList>
    </citation>
    <scope>NUCLEOTIDE SEQUENCE</scope>
    <source>
        <strain evidence="2">GSL018</strain>
    </source>
</reference>
<feature type="non-terminal residue" evidence="2">
    <location>
        <position position="324"/>
    </location>
</feature>
<feature type="compositionally biased region" description="Gly residues" evidence="1">
    <location>
        <begin position="315"/>
        <end position="324"/>
    </location>
</feature>
<evidence type="ECO:0000313" key="2">
    <source>
        <dbReference type="EMBL" id="JAC67711.1"/>
    </source>
</evidence>
<sequence length="324" mass="33589">MANELSGTTEHSSTSAHMRPISDEADGTEISSRRKADITSHAVVLDEVDSETETTRGYESTPPGQVRHSRREPASSEVSSQTKQQSTVTSLPWAQVVSKGRNAREIVPNAEATEVGASGTATAHTDIARQDIPQDAGAVHSAGLKPEVVSNGAKETADTGAVDGGTLVKENDAKAVKDEAKLKPSKPLKPAWNKPSEPQGAENKAPLSEIQGEPTWPSLGDAKSERNKKRTLEPTQQASRGSRGGSKGGKGFRHGRKDPMNPMHGDPGGRMAVGAGKEQVAAAQESGNHPPANGVTANGGAGPRQGGDRERGPGGRHGGGRGGP</sequence>
<feature type="compositionally biased region" description="Polar residues" evidence="1">
    <location>
        <begin position="1"/>
        <end position="16"/>
    </location>
</feature>
<dbReference type="AlphaFoldDB" id="A0A061RB27"/>
<proteinExistence type="predicted"/>